<dbReference type="InterPro" id="IPR017937">
    <property type="entry name" value="Thioredoxin_CS"/>
</dbReference>
<organism evidence="3 4">
    <name type="scientific">Chitinophaga tropicalis</name>
    <dbReference type="NCBI Taxonomy" id="2683588"/>
    <lineage>
        <taxon>Bacteria</taxon>
        <taxon>Pseudomonadati</taxon>
        <taxon>Bacteroidota</taxon>
        <taxon>Chitinophagia</taxon>
        <taxon>Chitinophagales</taxon>
        <taxon>Chitinophagaceae</taxon>
        <taxon>Chitinophaga</taxon>
    </lineage>
</organism>
<dbReference type="Gene3D" id="3.40.30.10">
    <property type="entry name" value="Glutaredoxin"/>
    <property type="match status" value="1"/>
</dbReference>
<keyword evidence="1" id="KW-0676">Redox-active center</keyword>
<protein>
    <submittedName>
        <fullName evidence="3">Thioredoxin fold domain-containing protein</fullName>
    </submittedName>
</protein>
<accession>A0A7K1U6Q7</accession>
<sequence>MRQLLFLFSLSIAGCMPAPKNLDIKDPKALPPITLFMADTVTKYNIDSLPKGRPTLLVFYGRNCPYCDTMTENIVKHIDTLKDVNVITLSAGEFHYVDVYDKKFELSRYPNIKNGLDYNNMLLAFYGAQGLPFVVFYDKDRQIKRANLGPLSVDSIRYIIDKAPASPIVADKKPV</sequence>
<evidence type="ECO:0000259" key="2">
    <source>
        <dbReference type="PROSITE" id="PS51352"/>
    </source>
</evidence>
<evidence type="ECO:0000313" key="3">
    <source>
        <dbReference type="EMBL" id="MVT09655.1"/>
    </source>
</evidence>
<dbReference type="Pfam" id="PF13098">
    <property type="entry name" value="Thioredoxin_2"/>
    <property type="match status" value="1"/>
</dbReference>
<keyword evidence="4" id="KW-1185">Reference proteome</keyword>
<reference evidence="3 4" key="1">
    <citation type="submission" date="2019-12" db="EMBL/GenBank/DDBJ databases">
        <title>Chitinophaga sp. strain ysch24 (GDMCC 1.1355), whole genome shotgun sequence.</title>
        <authorList>
            <person name="Zhang X."/>
        </authorList>
    </citation>
    <scope>NUCLEOTIDE SEQUENCE [LARGE SCALE GENOMIC DNA]</scope>
    <source>
        <strain evidence="4">ysch24</strain>
    </source>
</reference>
<dbReference type="PROSITE" id="PS51352">
    <property type="entry name" value="THIOREDOXIN_2"/>
    <property type="match status" value="1"/>
</dbReference>
<dbReference type="PROSITE" id="PS51257">
    <property type="entry name" value="PROKAR_LIPOPROTEIN"/>
    <property type="match status" value="1"/>
</dbReference>
<proteinExistence type="predicted"/>
<evidence type="ECO:0000256" key="1">
    <source>
        <dbReference type="ARBA" id="ARBA00023284"/>
    </source>
</evidence>
<dbReference type="InterPro" id="IPR012336">
    <property type="entry name" value="Thioredoxin-like_fold"/>
</dbReference>
<evidence type="ECO:0000313" key="4">
    <source>
        <dbReference type="Proteomes" id="UP000461730"/>
    </source>
</evidence>
<name>A0A7K1U6Q7_9BACT</name>
<dbReference type="RefSeq" id="WP_157307099.1">
    <property type="nucleotide sequence ID" value="NZ_WRXN01000006.1"/>
</dbReference>
<dbReference type="EMBL" id="WRXN01000006">
    <property type="protein sequence ID" value="MVT09655.1"/>
    <property type="molecule type" value="Genomic_DNA"/>
</dbReference>
<dbReference type="AlphaFoldDB" id="A0A7K1U6Q7"/>
<feature type="domain" description="Thioredoxin" evidence="2">
    <location>
        <begin position="24"/>
        <end position="165"/>
    </location>
</feature>
<gene>
    <name evidence="3" type="ORF">GO493_15405</name>
</gene>
<dbReference type="Proteomes" id="UP000461730">
    <property type="component" value="Unassembled WGS sequence"/>
</dbReference>
<comment type="caution">
    <text evidence="3">The sequence shown here is derived from an EMBL/GenBank/DDBJ whole genome shotgun (WGS) entry which is preliminary data.</text>
</comment>
<dbReference type="PROSITE" id="PS00194">
    <property type="entry name" value="THIOREDOXIN_1"/>
    <property type="match status" value="1"/>
</dbReference>
<dbReference type="InterPro" id="IPR036249">
    <property type="entry name" value="Thioredoxin-like_sf"/>
</dbReference>
<dbReference type="SUPFAM" id="SSF52833">
    <property type="entry name" value="Thioredoxin-like"/>
    <property type="match status" value="1"/>
</dbReference>
<dbReference type="InterPro" id="IPR013766">
    <property type="entry name" value="Thioredoxin_domain"/>
</dbReference>